<evidence type="ECO:0000256" key="3">
    <source>
        <dbReference type="ARBA" id="ARBA00038984"/>
    </source>
</evidence>
<accession>A0A168CVU0</accession>
<evidence type="ECO:0000313" key="9">
    <source>
        <dbReference type="Proteomes" id="UP000242877"/>
    </source>
</evidence>
<dbReference type="Gene3D" id="3.30.360.10">
    <property type="entry name" value="Dihydrodipicolinate Reductase, domain 2"/>
    <property type="match status" value="1"/>
</dbReference>
<reference evidence="8 9" key="1">
    <citation type="journal article" date="2016" name="Genome Biol. Evol.">
        <title>Divergent and convergent evolution of fungal pathogenicity.</title>
        <authorList>
            <person name="Shang Y."/>
            <person name="Xiao G."/>
            <person name="Zheng P."/>
            <person name="Cen K."/>
            <person name="Zhan S."/>
            <person name="Wang C."/>
        </authorList>
    </citation>
    <scope>NUCLEOTIDE SEQUENCE [LARGE SCALE GENOMIC DNA]</scope>
    <source>
        <strain evidence="8 9">ARSEF 7405</strain>
    </source>
</reference>
<protein>
    <recommendedName>
        <fullName evidence="3">D-xylose 1-dehydrogenase (NADP(+), D-xylono-1,5-lactone-forming)</fullName>
        <ecNumber evidence="3">1.1.1.179</ecNumber>
    </recommendedName>
    <alternativeName>
        <fullName evidence="4">D-xylose-NADP dehydrogenase</fullName>
    </alternativeName>
</protein>
<dbReference type="Pfam" id="PF01408">
    <property type="entry name" value="GFO_IDH_MocA"/>
    <property type="match status" value="1"/>
</dbReference>
<dbReference type="Gene3D" id="3.40.50.720">
    <property type="entry name" value="NAD(P)-binding Rossmann-like Domain"/>
    <property type="match status" value="1"/>
</dbReference>
<dbReference type="Proteomes" id="UP000242877">
    <property type="component" value="Unassembled WGS sequence"/>
</dbReference>
<comment type="catalytic activity">
    <reaction evidence="5">
        <text>D-xylose + NADP(+) = D-xylono-1,5-lactone + NADPH + H(+)</text>
        <dbReference type="Rhea" id="RHEA:22000"/>
        <dbReference type="ChEBI" id="CHEBI:15378"/>
        <dbReference type="ChEBI" id="CHEBI:15867"/>
        <dbReference type="ChEBI" id="CHEBI:53455"/>
        <dbReference type="ChEBI" id="CHEBI:57783"/>
        <dbReference type="ChEBI" id="CHEBI:58349"/>
        <dbReference type="EC" id="1.1.1.179"/>
    </reaction>
</comment>
<keyword evidence="2" id="KW-0560">Oxidoreductase</keyword>
<dbReference type="InterPro" id="IPR036291">
    <property type="entry name" value="NAD(P)-bd_dom_sf"/>
</dbReference>
<evidence type="ECO:0000256" key="5">
    <source>
        <dbReference type="ARBA" id="ARBA00049233"/>
    </source>
</evidence>
<keyword evidence="9" id="KW-1185">Reference proteome</keyword>
<organism evidence="8 9">
    <name type="scientific">Ascosphaera apis ARSEF 7405</name>
    <dbReference type="NCBI Taxonomy" id="392613"/>
    <lineage>
        <taxon>Eukaryota</taxon>
        <taxon>Fungi</taxon>
        <taxon>Dikarya</taxon>
        <taxon>Ascomycota</taxon>
        <taxon>Pezizomycotina</taxon>
        <taxon>Eurotiomycetes</taxon>
        <taxon>Eurotiomycetidae</taxon>
        <taxon>Onygenales</taxon>
        <taxon>Ascosphaeraceae</taxon>
        <taxon>Ascosphaera</taxon>
    </lineage>
</organism>
<evidence type="ECO:0000256" key="4">
    <source>
        <dbReference type="ARBA" id="ARBA00042988"/>
    </source>
</evidence>
<dbReference type="InterPro" id="IPR055170">
    <property type="entry name" value="GFO_IDH_MocA-like_dom"/>
</dbReference>
<dbReference type="AlphaFoldDB" id="A0A168CVU0"/>
<evidence type="ECO:0000313" key="8">
    <source>
        <dbReference type="EMBL" id="KZZ97067.1"/>
    </source>
</evidence>
<dbReference type="InterPro" id="IPR050984">
    <property type="entry name" value="Gfo/Idh/MocA_domain"/>
</dbReference>
<evidence type="ECO:0000259" key="7">
    <source>
        <dbReference type="Pfam" id="PF22725"/>
    </source>
</evidence>
<comment type="similarity">
    <text evidence="1">Belongs to the Gfo/Idh/MocA family.</text>
</comment>
<evidence type="ECO:0000256" key="2">
    <source>
        <dbReference type="ARBA" id="ARBA00023002"/>
    </source>
</evidence>
<dbReference type="InterPro" id="IPR000683">
    <property type="entry name" value="Gfo/Idh/MocA-like_OxRdtase_N"/>
</dbReference>
<dbReference type="EMBL" id="AZGZ01000002">
    <property type="protein sequence ID" value="KZZ97067.1"/>
    <property type="molecule type" value="Genomic_DNA"/>
</dbReference>
<name>A0A168CVU0_9EURO</name>
<dbReference type="EC" id="1.1.1.179" evidence="3"/>
<dbReference type="PANTHER" id="PTHR22604">
    <property type="entry name" value="OXIDOREDUCTASES"/>
    <property type="match status" value="1"/>
</dbReference>
<dbReference type="SUPFAM" id="SSF55347">
    <property type="entry name" value="Glyceraldehyde-3-phosphate dehydrogenase-like, C-terminal domain"/>
    <property type="match status" value="1"/>
</dbReference>
<sequence>MAGTTPFKVRWGFIATGGIAAAFCKDLLIDSSVRGAGDVVHEIAAVASRSKDRAQKFVEEMKIPSSPAVYGSYEELVKDPNVDVVYVATPHSHHFQNVMLCLKAGKHVLCEKAFTVNAEQTKILIDEAKKRKLFLMEAVWTRYFPICIQIRQLIRDGKIGEVLRVFADTSCGAPNAEEKFGVEHRMVNPDLAGGVLLDVVLYSLTWCFQTLYHTQPKADRQPPSQITSQMEVYPKTGTDESVNILLTFPKSVPAGERRSQAIATGSLRITHNPGESEHVPCARIQGTKGEIEVYGMCYEPKAFKLIPTKESGESEMTVKQEFPGGARGMNWEADEVARCLRDGKLESSTMDHEESLVIMKTMDEIRKQGGLVYPEAIETTKLA</sequence>
<feature type="domain" description="GFO/IDH/MocA-like oxidoreductase" evidence="7">
    <location>
        <begin position="149"/>
        <end position="292"/>
    </location>
</feature>
<dbReference type="SUPFAM" id="SSF51735">
    <property type="entry name" value="NAD(P)-binding Rossmann-fold domains"/>
    <property type="match status" value="1"/>
</dbReference>
<proteinExistence type="inferred from homology"/>
<dbReference type="PANTHER" id="PTHR22604:SF115">
    <property type="entry name" value="DIHYDRODIOL DEHYDROGENASE, PUTATIVE (AFU_ORTHOLOGUE AFUA_1G07520)-RELATED"/>
    <property type="match status" value="1"/>
</dbReference>
<evidence type="ECO:0000259" key="6">
    <source>
        <dbReference type="Pfam" id="PF01408"/>
    </source>
</evidence>
<dbReference type="VEuPathDB" id="FungiDB:AAP_00710"/>
<gene>
    <name evidence="8" type="ORF">AAP_00710</name>
</gene>
<dbReference type="GO" id="GO:0000166">
    <property type="term" value="F:nucleotide binding"/>
    <property type="evidence" value="ECO:0007669"/>
    <property type="project" value="InterPro"/>
</dbReference>
<dbReference type="Pfam" id="PF22725">
    <property type="entry name" value="GFO_IDH_MocA_C3"/>
    <property type="match status" value="1"/>
</dbReference>
<feature type="domain" description="Gfo/Idh/MocA-like oxidoreductase N-terminal" evidence="6">
    <location>
        <begin position="10"/>
        <end position="136"/>
    </location>
</feature>
<dbReference type="GO" id="GO:0047837">
    <property type="term" value="F:D-xylose 1-dehydrogenase (NADP+) activity"/>
    <property type="evidence" value="ECO:0007669"/>
    <property type="project" value="UniProtKB-EC"/>
</dbReference>
<dbReference type="OrthoDB" id="2129491at2759"/>
<comment type="caution">
    <text evidence="8">The sequence shown here is derived from an EMBL/GenBank/DDBJ whole genome shotgun (WGS) entry which is preliminary data.</text>
</comment>
<evidence type="ECO:0000256" key="1">
    <source>
        <dbReference type="ARBA" id="ARBA00010928"/>
    </source>
</evidence>